<comment type="caution">
    <text evidence="2">The sequence shown here is derived from an EMBL/GenBank/DDBJ whole genome shotgun (WGS) entry which is preliminary data.</text>
</comment>
<evidence type="ECO:0000313" key="2">
    <source>
        <dbReference type="EMBL" id="KAF4621753.1"/>
    </source>
</evidence>
<sequence>MNRSGSRTFHFRKSTNHVRSAAIHCCRSHLRSTTSHAHSTTHHLIALLLHHPNNHLQPRRSPSGKAVNENRVEGRGLDNDDGVVSNGHHWATARTHEPHPTPLLPTAHLHLRRRLRKRRRRLASPPSPLIHPLPLRHLTIPPSPPPFAVTACRQRRDAHRRTTTTIHDDKGKPPTKPIESHEPESWARTASTTTDGRKDGET</sequence>
<feature type="region of interest" description="Disordered" evidence="1">
    <location>
        <begin position="153"/>
        <end position="202"/>
    </location>
</feature>
<organism evidence="2 3">
    <name type="scientific">Agrocybe pediades</name>
    <dbReference type="NCBI Taxonomy" id="84607"/>
    <lineage>
        <taxon>Eukaryota</taxon>
        <taxon>Fungi</taxon>
        <taxon>Dikarya</taxon>
        <taxon>Basidiomycota</taxon>
        <taxon>Agaricomycotina</taxon>
        <taxon>Agaricomycetes</taxon>
        <taxon>Agaricomycetidae</taxon>
        <taxon>Agaricales</taxon>
        <taxon>Agaricineae</taxon>
        <taxon>Strophariaceae</taxon>
        <taxon>Agrocybe</taxon>
    </lineage>
</organism>
<evidence type="ECO:0000313" key="3">
    <source>
        <dbReference type="Proteomes" id="UP000521872"/>
    </source>
</evidence>
<proteinExistence type="predicted"/>
<gene>
    <name evidence="2" type="ORF">D9613_012131</name>
</gene>
<dbReference type="Proteomes" id="UP000521872">
    <property type="component" value="Unassembled WGS sequence"/>
</dbReference>
<evidence type="ECO:0000256" key="1">
    <source>
        <dbReference type="SAM" id="MobiDB-lite"/>
    </source>
</evidence>
<feature type="compositionally biased region" description="Basic and acidic residues" evidence="1">
    <location>
        <begin position="68"/>
        <end position="78"/>
    </location>
</feature>
<feature type="compositionally biased region" description="Basic and acidic residues" evidence="1">
    <location>
        <begin position="166"/>
        <end position="185"/>
    </location>
</feature>
<dbReference type="AlphaFoldDB" id="A0A8H4R3J2"/>
<keyword evidence="3" id="KW-1185">Reference proteome</keyword>
<feature type="region of interest" description="Disordered" evidence="1">
    <location>
        <begin position="54"/>
        <end position="83"/>
    </location>
</feature>
<name>A0A8H4R3J2_9AGAR</name>
<reference evidence="2 3" key="1">
    <citation type="submission" date="2019-12" db="EMBL/GenBank/DDBJ databases">
        <authorList>
            <person name="Floudas D."/>
            <person name="Bentzer J."/>
            <person name="Ahren D."/>
            <person name="Johansson T."/>
            <person name="Persson P."/>
            <person name="Tunlid A."/>
        </authorList>
    </citation>
    <scope>NUCLEOTIDE SEQUENCE [LARGE SCALE GENOMIC DNA]</scope>
    <source>
        <strain evidence="2 3">CBS 102.39</strain>
    </source>
</reference>
<accession>A0A8H4R3J2</accession>
<dbReference type="EMBL" id="JAACJL010000004">
    <property type="protein sequence ID" value="KAF4621753.1"/>
    <property type="molecule type" value="Genomic_DNA"/>
</dbReference>
<protein>
    <submittedName>
        <fullName evidence="2">Uncharacterized protein</fullName>
    </submittedName>
</protein>